<dbReference type="Proteomes" id="UP000038040">
    <property type="component" value="Unplaced"/>
</dbReference>
<gene>
    <name evidence="2" type="ORF">DME_LOCUS8242</name>
</gene>
<evidence type="ECO:0000313" key="2">
    <source>
        <dbReference type="EMBL" id="VDN58269.1"/>
    </source>
</evidence>
<dbReference type="AlphaFoldDB" id="A0A0N4UB01"/>
<evidence type="ECO:0000313" key="3">
    <source>
        <dbReference type="Proteomes" id="UP000038040"/>
    </source>
</evidence>
<organism evidence="3 5">
    <name type="scientific">Dracunculus medinensis</name>
    <name type="common">Guinea worm</name>
    <dbReference type="NCBI Taxonomy" id="318479"/>
    <lineage>
        <taxon>Eukaryota</taxon>
        <taxon>Metazoa</taxon>
        <taxon>Ecdysozoa</taxon>
        <taxon>Nematoda</taxon>
        <taxon>Chromadorea</taxon>
        <taxon>Rhabditida</taxon>
        <taxon>Spirurina</taxon>
        <taxon>Dracunculoidea</taxon>
        <taxon>Dracunculidae</taxon>
        <taxon>Dracunculus</taxon>
    </lineage>
</organism>
<evidence type="ECO:0000313" key="5">
    <source>
        <dbReference type="WBParaSite" id="DME_0000435901-mRNA-1"/>
    </source>
</evidence>
<keyword evidence="1" id="KW-0812">Transmembrane</keyword>
<sequence>MLKARQTASDVRVRPAGSFLVKKEKCEYHSDTTIQEIPNIGPDVKRLRLMTWKNMQEGFAKRLQEYNPTKLLEEILNNDDTTEKYLPASTPKSLERLQDFSNVCLIALTENEHISCIRLLIKIASATKVNAIILLSFQCILSIFQRSSLKQEIWNELSSFLCCDQRLSSYFILFFFSCFHPSSIHLSILAIFHFALSNSLLSNIHAKLACDLAQQSILSSDHNHRIAAINFFVAIFEAVRTSLFILVNLGEDICDFRWLENMLCKMADDCDARVRLAAVNGLSMLSRTERPLSFSVYGLMKEVKF</sequence>
<dbReference type="WBParaSite" id="DME_0000435901-mRNA-1">
    <property type="protein sequence ID" value="DME_0000435901-mRNA-1"/>
    <property type="gene ID" value="DME_0000435901"/>
</dbReference>
<accession>A0A0N4UB01</accession>
<evidence type="ECO:0000313" key="4">
    <source>
        <dbReference type="Proteomes" id="UP000274756"/>
    </source>
</evidence>
<keyword evidence="1" id="KW-0472">Membrane</keyword>
<dbReference type="Proteomes" id="UP000274756">
    <property type="component" value="Unassembled WGS sequence"/>
</dbReference>
<feature type="transmembrane region" description="Helical" evidence="1">
    <location>
        <begin position="170"/>
        <end position="196"/>
    </location>
</feature>
<dbReference type="STRING" id="318479.A0A0N4UB01"/>
<proteinExistence type="predicted"/>
<protein>
    <submittedName>
        <fullName evidence="5">GBD/FH3 domain-containing protein</fullName>
    </submittedName>
</protein>
<keyword evidence="4" id="KW-1185">Reference proteome</keyword>
<reference evidence="5" key="1">
    <citation type="submission" date="2017-02" db="UniProtKB">
        <authorList>
            <consortium name="WormBaseParasite"/>
        </authorList>
    </citation>
    <scope>IDENTIFICATION</scope>
</reference>
<evidence type="ECO:0000256" key="1">
    <source>
        <dbReference type="SAM" id="Phobius"/>
    </source>
</evidence>
<keyword evidence="1" id="KW-1133">Transmembrane helix</keyword>
<dbReference type="EMBL" id="UYYG01001167">
    <property type="protein sequence ID" value="VDN58269.1"/>
    <property type="molecule type" value="Genomic_DNA"/>
</dbReference>
<reference evidence="2 4" key="2">
    <citation type="submission" date="2018-11" db="EMBL/GenBank/DDBJ databases">
        <authorList>
            <consortium name="Pathogen Informatics"/>
        </authorList>
    </citation>
    <scope>NUCLEOTIDE SEQUENCE [LARGE SCALE GENOMIC DNA]</scope>
</reference>
<name>A0A0N4UB01_DRAME</name>